<evidence type="ECO:0000313" key="2">
    <source>
        <dbReference type="EMBL" id="UOA15323.1"/>
    </source>
</evidence>
<gene>
    <name evidence="2" type="primary">dsbA</name>
    <name evidence="2" type="ORF">DSM109990_02150</name>
</gene>
<dbReference type="EMBL" id="CP085144">
    <property type="protein sequence ID" value="UOA15323.1"/>
    <property type="molecule type" value="Genomic_DNA"/>
</dbReference>
<dbReference type="PANTHER" id="PTHR13887">
    <property type="entry name" value="GLUTATHIONE S-TRANSFERASE KAPPA"/>
    <property type="match status" value="1"/>
</dbReference>
<dbReference type="Proteomes" id="UP000831019">
    <property type="component" value="Chromosome"/>
</dbReference>
<reference evidence="3" key="1">
    <citation type="journal article" date="2022" name="Microorganisms">
        <title>Beyond the ABCs#Discovery of Three New Plasmid Types in Rhodobacterales (RepQ, RepY, RepW).</title>
        <authorList>
            <person name="Freese H.M."/>
            <person name="Ringel V."/>
            <person name="Overmann J."/>
            <person name="Petersen J."/>
        </authorList>
    </citation>
    <scope>NUCLEOTIDE SEQUENCE [LARGE SCALE GENOMIC DNA]</scope>
    <source>
        <strain evidence="3">DSM 109990</strain>
    </source>
</reference>
<feature type="domain" description="DSBA-like thioredoxin" evidence="1">
    <location>
        <begin position="24"/>
        <end position="224"/>
    </location>
</feature>
<dbReference type="InterPro" id="IPR036249">
    <property type="entry name" value="Thioredoxin-like_sf"/>
</dbReference>
<dbReference type="PANTHER" id="PTHR13887:SF41">
    <property type="entry name" value="THIOREDOXIN SUPERFAMILY PROTEIN"/>
    <property type="match status" value="1"/>
</dbReference>
<evidence type="ECO:0000259" key="1">
    <source>
        <dbReference type="Pfam" id="PF01323"/>
    </source>
</evidence>
<dbReference type="SUPFAM" id="SSF52833">
    <property type="entry name" value="Thioredoxin-like"/>
    <property type="match status" value="1"/>
</dbReference>
<sequence length="235" mass="25710">MPADAAAPDHANAQANPADAPTVQIDIVSDVMCPWCIVGYKQLEQALGAVGVGAYIRWHPFELNPQMPAEGQNMAEHLAEKYGSTPAQSVENRKRLSDMGRDLGFTFNFSDETRMQNTFAAHQLLTWAQSKGLQHPLKMALFDAHFTQGRNVNDTDVLVDVAALVGLDRDEALEVLNSGSLGEQTREAQEFWTSRGISGVPSMVFEGKYLVTGAQGADNYAQMLRKVLQERDSAA</sequence>
<dbReference type="RefSeq" id="WP_243260937.1">
    <property type="nucleotide sequence ID" value="NZ_CP085144.1"/>
</dbReference>
<dbReference type="Pfam" id="PF01323">
    <property type="entry name" value="DSBA"/>
    <property type="match status" value="1"/>
</dbReference>
<dbReference type="CDD" id="cd03024">
    <property type="entry name" value="DsbA_FrnE"/>
    <property type="match status" value="1"/>
</dbReference>
<dbReference type="Gene3D" id="3.40.30.10">
    <property type="entry name" value="Glutaredoxin"/>
    <property type="match status" value="1"/>
</dbReference>
<evidence type="ECO:0000313" key="3">
    <source>
        <dbReference type="Proteomes" id="UP000831019"/>
    </source>
</evidence>
<organism evidence="2 3">
    <name type="scientific">Sulfitobacter dubius</name>
    <dbReference type="NCBI Taxonomy" id="218673"/>
    <lineage>
        <taxon>Bacteria</taxon>
        <taxon>Pseudomonadati</taxon>
        <taxon>Pseudomonadota</taxon>
        <taxon>Alphaproteobacteria</taxon>
        <taxon>Rhodobacterales</taxon>
        <taxon>Roseobacteraceae</taxon>
        <taxon>Sulfitobacter</taxon>
    </lineage>
</organism>
<name>A0ABY3ZRB0_9RHOB</name>
<accession>A0ABY3ZRB0</accession>
<keyword evidence="3" id="KW-1185">Reference proteome</keyword>
<dbReference type="InterPro" id="IPR001853">
    <property type="entry name" value="DSBA-like_thioredoxin_dom"/>
</dbReference>
<proteinExistence type="predicted"/>
<protein>
    <submittedName>
        <fullName evidence="2">Thiol:disulfide interchange protein DsbA</fullName>
    </submittedName>
</protein>